<evidence type="ECO:0000256" key="5">
    <source>
        <dbReference type="ARBA" id="ARBA00023180"/>
    </source>
</evidence>
<sequence length="554" mass="61800">MVSARKSLSPVSAVSSSSETRQCRVSVRRAKNVFVIYCKTAIGRAVENWQPVLDADIYPKIQLQAAPSFSSLVAQTYHPSQGDQCGLYKVGFSQDLYFQYIQYKTLIPEMREFSLCYWTRYGNHSTDHPLFSYAVDGQPRAIYSWVSNTERSSYYSLSVEGHTFYRLNYPLRLNRWYHTCQSWNGKTGEWQIWVNAERVGRGFHNRLVGHTIPSGGIAITGQEQTQTGGGFSEGKGAGGMLGEITMVQLYNVALTAGKAHKDHKHHHAHEYDHNGVLLTTTPTPPPNPRPTQPTHPLLTGGQLNPNVALNLAAQQAQQQQFLNNQNYNAQLLGTQILPSQVPSFQFQVPGQQQGPQTFRPPINQAVLQQQPQLSILPSDITNSIGQQSISFRPSPLVNSGLVHPSLVNPANVQIIDTTKFETHQLFKRNDESKDGSRGMTKAIVKRETSNKQKKRELILNNGQLLDDSLLTSGYDQSLLAGLAGIGQNEPILQKQRKMEEREPAEAEVTAVMNICSGCDEEPFAKALVFGWRTVPKKLYSGAFYEPAVPQCRVF</sequence>
<dbReference type="AlphaFoldDB" id="A0AAW1L4V1"/>
<evidence type="ECO:0000256" key="3">
    <source>
        <dbReference type="ARBA" id="ARBA00022837"/>
    </source>
</evidence>
<evidence type="ECO:0000313" key="10">
    <source>
        <dbReference type="Proteomes" id="UP001458880"/>
    </source>
</evidence>
<dbReference type="SMART" id="SM00159">
    <property type="entry name" value="PTX"/>
    <property type="match status" value="1"/>
</dbReference>
<dbReference type="InterPro" id="IPR051360">
    <property type="entry name" value="Neuronal_Pentraxin_Related"/>
</dbReference>
<dbReference type="InterPro" id="IPR001759">
    <property type="entry name" value="PTX_dom"/>
</dbReference>
<comment type="caution">
    <text evidence="9">The sequence shown here is derived from an EMBL/GenBank/DDBJ whole genome shotgun (WGS) entry which is preliminary data.</text>
</comment>
<evidence type="ECO:0000256" key="4">
    <source>
        <dbReference type="ARBA" id="ARBA00023157"/>
    </source>
</evidence>
<feature type="region of interest" description="Disordered" evidence="7">
    <location>
        <begin position="279"/>
        <end position="303"/>
    </location>
</feature>
<dbReference type="EMBL" id="JASPKY010000164">
    <property type="protein sequence ID" value="KAK9729029.1"/>
    <property type="molecule type" value="Genomic_DNA"/>
</dbReference>
<dbReference type="Gene3D" id="2.60.120.200">
    <property type="match status" value="1"/>
</dbReference>
<proteinExistence type="predicted"/>
<dbReference type="Pfam" id="PF00354">
    <property type="entry name" value="Pentaxin"/>
    <property type="match status" value="1"/>
</dbReference>
<dbReference type="PRINTS" id="PR00895">
    <property type="entry name" value="PENTAXIN"/>
</dbReference>
<dbReference type="InterPro" id="IPR013320">
    <property type="entry name" value="ConA-like_dom_sf"/>
</dbReference>
<comment type="caution">
    <text evidence="6">Lacks conserved residue(s) required for the propagation of feature annotation.</text>
</comment>
<feature type="compositionally biased region" description="Pro residues" evidence="7">
    <location>
        <begin position="282"/>
        <end position="293"/>
    </location>
</feature>
<keyword evidence="2" id="KW-0479">Metal-binding</keyword>
<name>A0AAW1L4V1_POPJA</name>
<keyword evidence="10" id="KW-1185">Reference proteome</keyword>
<evidence type="ECO:0000256" key="6">
    <source>
        <dbReference type="PROSITE-ProRule" id="PRU01172"/>
    </source>
</evidence>
<comment type="cofactor">
    <cofactor evidence="1">
        <name>Ca(2+)</name>
        <dbReference type="ChEBI" id="CHEBI:29108"/>
    </cofactor>
</comment>
<evidence type="ECO:0000256" key="7">
    <source>
        <dbReference type="SAM" id="MobiDB-lite"/>
    </source>
</evidence>
<keyword evidence="5" id="KW-0325">Glycoprotein</keyword>
<feature type="compositionally biased region" description="Low complexity" evidence="7">
    <location>
        <begin position="294"/>
        <end position="303"/>
    </location>
</feature>
<dbReference type="GO" id="GO:0046872">
    <property type="term" value="F:metal ion binding"/>
    <property type="evidence" value="ECO:0007669"/>
    <property type="project" value="UniProtKB-KW"/>
</dbReference>
<keyword evidence="4" id="KW-1015">Disulfide bond</keyword>
<feature type="domain" description="Pentraxin (PTX)" evidence="8">
    <location>
        <begin position="86"/>
        <end position="300"/>
    </location>
</feature>
<evidence type="ECO:0000256" key="1">
    <source>
        <dbReference type="ARBA" id="ARBA00001913"/>
    </source>
</evidence>
<reference evidence="9 10" key="1">
    <citation type="journal article" date="2024" name="BMC Genomics">
        <title>De novo assembly and annotation of Popillia japonica's genome with initial clues to its potential as an invasive pest.</title>
        <authorList>
            <person name="Cucini C."/>
            <person name="Boschi S."/>
            <person name="Funari R."/>
            <person name="Cardaioli E."/>
            <person name="Iannotti N."/>
            <person name="Marturano G."/>
            <person name="Paoli F."/>
            <person name="Bruttini M."/>
            <person name="Carapelli A."/>
            <person name="Frati F."/>
            <person name="Nardi F."/>
        </authorList>
    </citation>
    <scope>NUCLEOTIDE SEQUENCE [LARGE SCALE GENOMIC DNA]</scope>
    <source>
        <strain evidence="9">DMR45628</strain>
    </source>
</reference>
<accession>A0AAW1L4V1</accession>
<evidence type="ECO:0000259" key="8">
    <source>
        <dbReference type="PROSITE" id="PS51828"/>
    </source>
</evidence>
<dbReference type="Proteomes" id="UP001458880">
    <property type="component" value="Unassembled WGS sequence"/>
</dbReference>
<evidence type="ECO:0000256" key="2">
    <source>
        <dbReference type="ARBA" id="ARBA00022723"/>
    </source>
</evidence>
<gene>
    <name evidence="9" type="ORF">QE152_g16913</name>
</gene>
<protein>
    <submittedName>
        <fullName evidence="9">Pentaxin family</fullName>
    </submittedName>
</protein>
<dbReference type="SUPFAM" id="SSF49899">
    <property type="entry name" value="Concanavalin A-like lectins/glucanases"/>
    <property type="match status" value="1"/>
</dbReference>
<keyword evidence="3" id="KW-0106">Calcium</keyword>
<dbReference type="PANTHER" id="PTHR19277">
    <property type="entry name" value="PENTRAXIN"/>
    <property type="match status" value="1"/>
</dbReference>
<evidence type="ECO:0000313" key="9">
    <source>
        <dbReference type="EMBL" id="KAK9729029.1"/>
    </source>
</evidence>
<organism evidence="9 10">
    <name type="scientific">Popillia japonica</name>
    <name type="common">Japanese beetle</name>
    <dbReference type="NCBI Taxonomy" id="7064"/>
    <lineage>
        <taxon>Eukaryota</taxon>
        <taxon>Metazoa</taxon>
        <taxon>Ecdysozoa</taxon>
        <taxon>Arthropoda</taxon>
        <taxon>Hexapoda</taxon>
        <taxon>Insecta</taxon>
        <taxon>Pterygota</taxon>
        <taxon>Neoptera</taxon>
        <taxon>Endopterygota</taxon>
        <taxon>Coleoptera</taxon>
        <taxon>Polyphaga</taxon>
        <taxon>Scarabaeiformia</taxon>
        <taxon>Scarabaeidae</taxon>
        <taxon>Rutelinae</taxon>
        <taxon>Popillia</taxon>
    </lineage>
</organism>
<dbReference type="PROSITE" id="PS51828">
    <property type="entry name" value="PTX_2"/>
    <property type="match status" value="1"/>
</dbReference>
<dbReference type="PANTHER" id="PTHR19277:SF125">
    <property type="entry name" value="B6"/>
    <property type="match status" value="1"/>
</dbReference>